<protein>
    <recommendedName>
        <fullName evidence="2">histidine kinase</fullName>
        <ecNumber evidence="2">2.7.13.3</ecNumber>
    </recommendedName>
</protein>
<feature type="region of interest" description="Disordered" evidence="5">
    <location>
        <begin position="218"/>
        <end position="241"/>
    </location>
</feature>
<dbReference type="GO" id="GO:0000155">
    <property type="term" value="F:phosphorelay sensor kinase activity"/>
    <property type="evidence" value="ECO:0007669"/>
    <property type="project" value="InterPro"/>
</dbReference>
<name>A0A0A0D5V7_9PROT</name>
<dbReference type="EC" id="2.7.13.3" evidence="2"/>
<evidence type="ECO:0000256" key="3">
    <source>
        <dbReference type="ARBA" id="ARBA00022553"/>
    </source>
</evidence>
<dbReference type="SMART" id="SM00388">
    <property type="entry name" value="HisKA"/>
    <property type="match status" value="1"/>
</dbReference>
<dbReference type="AlphaFoldDB" id="A0A0A0D5V7"/>
<feature type="transmembrane region" description="Helical" evidence="6">
    <location>
        <begin position="127"/>
        <end position="146"/>
    </location>
</feature>
<proteinExistence type="predicted"/>
<keyword evidence="6" id="KW-1133">Transmembrane helix</keyword>
<dbReference type="RefSeq" id="WP_034836359.1">
    <property type="nucleotide sequence ID" value="NZ_JANX01000122.1"/>
</dbReference>
<dbReference type="Pfam" id="PF00512">
    <property type="entry name" value="HisKA"/>
    <property type="match status" value="1"/>
</dbReference>
<evidence type="ECO:0000256" key="4">
    <source>
        <dbReference type="ARBA" id="ARBA00023012"/>
    </source>
</evidence>
<evidence type="ECO:0000256" key="6">
    <source>
        <dbReference type="SAM" id="Phobius"/>
    </source>
</evidence>
<reference evidence="8 9" key="1">
    <citation type="submission" date="2014-01" db="EMBL/GenBank/DDBJ databases">
        <title>Genome sequence determination for a cystic fibrosis isolate, Inquilinus limosus.</title>
        <authorList>
            <person name="Pino M."/>
            <person name="Di Conza J."/>
            <person name="Gutkind G."/>
        </authorList>
    </citation>
    <scope>NUCLEOTIDE SEQUENCE [LARGE SCALE GENOMIC DNA]</scope>
    <source>
        <strain evidence="8 9">MP06</strain>
    </source>
</reference>
<dbReference type="Proteomes" id="UP000029995">
    <property type="component" value="Unassembled WGS sequence"/>
</dbReference>
<evidence type="ECO:0000256" key="1">
    <source>
        <dbReference type="ARBA" id="ARBA00000085"/>
    </source>
</evidence>
<feature type="compositionally biased region" description="Low complexity" evidence="5">
    <location>
        <begin position="218"/>
        <end position="235"/>
    </location>
</feature>
<evidence type="ECO:0000259" key="7">
    <source>
        <dbReference type="SMART" id="SM00388"/>
    </source>
</evidence>
<dbReference type="PANTHER" id="PTHR45339">
    <property type="entry name" value="HYBRID SIGNAL TRANSDUCTION HISTIDINE KINASE J"/>
    <property type="match status" value="1"/>
</dbReference>
<dbReference type="CDD" id="cd00082">
    <property type="entry name" value="HisKA"/>
    <property type="match status" value="1"/>
</dbReference>
<feature type="transmembrane region" description="Helical" evidence="6">
    <location>
        <begin position="99"/>
        <end position="121"/>
    </location>
</feature>
<dbReference type="OrthoDB" id="9764438at2"/>
<evidence type="ECO:0000313" key="9">
    <source>
        <dbReference type="Proteomes" id="UP000029995"/>
    </source>
</evidence>
<organism evidence="8 9">
    <name type="scientific">Inquilinus limosus MP06</name>
    <dbReference type="NCBI Taxonomy" id="1398085"/>
    <lineage>
        <taxon>Bacteria</taxon>
        <taxon>Pseudomonadati</taxon>
        <taxon>Pseudomonadota</taxon>
        <taxon>Alphaproteobacteria</taxon>
        <taxon>Rhodospirillales</taxon>
        <taxon>Rhodospirillaceae</taxon>
        <taxon>Inquilinus</taxon>
    </lineage>
</organism>
<keyword evidence="4" id="KW-0902">Two-component regulatory system</keyword>
<evidence type="ECO:0000256" key="2">
    <source>
        <dbReference type="ARBA" id="ARBA00012438"/>
    </source>
</evidence>
<evidence type="ECO:0000256" key="5">
    <source>
        <dbReference type="SAM" id="MobiDB-lite"/>
    </source>
</evidence>
<keyword evidence="3" id="KW-0597">Phosphoprotein</keyword>
<feature type="domain" description="Signal transduction histidine kinase dimerisation/phosphoacceptor" evidence="7">
    <location>
        <begin position="162"/>
        <end position="225"/>
    </location>
</feature>
<keyword evidence="6" id="KW-0472">Membrane</keyword>
<dbReference type="EMBL" id="JANX01000122">
    <property type="protein sequence ID" value="KGM34076.1"/>
    <property type="molecule type" value="Genomic_DNA"/>
</dbReference>
<evidence type="ECO:0000313" key="8">
    <source>
        <dbReference type="EMBL" id="KGM34076.1"/>
    </source>
</evidence>
<keyword evidence="6" id="KW-0812">Transmembrane</keyword>
<sequence>MRFNGTGLSTLTAIYLAASGQFAAGELAVYIGYTGFCLLIFAHILLRPQSSHTRRSIAMIGDFTVVLSEMLIRGEGTAFLFPLFIWIILGNGFRFGIRYLVAATAGGLMAFGTVIAATPFWRSQPSLSAGLLGGLCLVALAAAPLIRGLSRAKRQAETASREKAVLLANVGHELRTPLTAILGSGSVLQDTRLDPAQREMTRKVVSAGQRLLTLADDISAASGAGSPDSRSPGRGSDADRA</sequence>
<dbReference type="PANTHER" id="PTHR45339:SF1">
    <property type="entry name" value="HYBRID SIGNAL TRANSDUCTION HISTIDINE KINASE J"/>
    <property type="match status" value="1"/>
</dbReference>
<dbReference type="InterPro" id="IPR036097">
    <property type="entry name" value="HisK_dim/P_sf"/>
</dbReference>
<dbReference type="SUPFAM" id="SSF47384">
    <property type="entry name" value="Homodimeric domain of signal transducing histidine kinase"/>
    <property type="match status" value="1"/>
</dbReference>
<accession>A0A0A0D5V7</accession>
<comment type="catalytic activity">
    <reaction evidence="1">
        <text>ATP + protein L-histidine = ADP + protein N-phospho-L-histidine.</text>
        <dbReference type="EC" id="2.7.13.3"/>
    </reaction>
</comment>
<comment type="caution">
    <text evidence="8">The sequence shown here is derived from an EMBL/GenBank/DDBJ whole genome shotgun (WGS) entry which is preliminary data.</text>
</comment>
<dbReference type="InterPro" id="IPR003661">
    <property type="entry name" value="HisK_dim/P_dom"/>
</dbReference>
<feature type="transmembrane region" description="Helical" evidence="6">
    <location>
        <begin position="30"/>
        <end position="46"/>
    </location>
</feature>
<gene>
    <name evidence="8" type="ORF">P409_12255</name>
</gene>
<dbReference type="Gene3D" id="1.10.287.130">
    <property type="match status" value="1"/>
</dbReference>